<dbReference type="RefSeq" id="WP_137970682.1">
    <property type="nucleotide sequence ID" value="NZ_BJHV01000003.1"/>
</dbReference>
<keyword evidence="2" id="KW-1185">Reference proteome</keyword>
<proteinExistence type="predicted"/>
<comment type="caution">
    <text evidence="1">The sequence shown here is derived from an EMBL/GenBank/DDBJ whole genome shotgun (WGS) entry which is preliminary data.</text>
</comment>
<dbReference type="EMBL" id="BJHV01000003">
    <property type="protein sequence ID" value="GDY49365.1"/>
    <property type="molecule type" value="Genomic_DNA"/>
</dbReference>
<sequence>MTLSASAGPLTPMPLRLTVTTEITYSWRHNVPVPVALADSPSRLADWLTQHEEGWVEDWDPDDADTAEQGTCSLTVDAVEIRDPAVDPDRIPPTYAELHQQALTNTMYAAMQLLRAELPTLRMTELPHPSNRPGAADDDWAAVASWDGPVAGSVTITNNTRFCFETDRLDEQLADQIADDADEVCDTERVWALNRTGVVEIGNLTMSEAAEVARILARHNATAA</sequence>
<evidence type="ECO:0000313" key="1">
    <source>
        <dbReference type="EMBL" id="GDY49365.1"/>
    </source>
</evidence>
<gene>
    <name evidence="1" type="ORF">SANT12839_102470</name>
</gene>
<protein>
    <submittedName>
        <fullName evidence="1">Uncharacterized protein</fullName>
    </submittedName>
</protein>
<reference evidence="1 2" key="1">
    <citation type="journal article" date="2020" name="Int. J. Syst. Evol. Microbiol.">
        <title>Reclassification of Streptomyces castelarensis and Streptomyces sporoclivatus as later heterotypic synonyms of Streptomyces antimycoticus.</title>
        <authorList>
            <person name="Komaki H."/>
            <person name="Tamura T."/>
        </authorList>
    </citation>
    <scope>NUCLEOTIDE SEQUENCE [LARGE SCALE GENOMIC DNA]</scope>
    <source>
        <strain evidence="1 2">NBRC 12839</strain>
    </source>
</reference>
<evidence type="ECO:0000313" key="2">
    <source>
        <dbReference type="Proteomes" id="UP000299290"/>
    </source>
</evidence>
<organism evidence="1 2">
    <name type="scientific">Streptomyces antimycoticus</name>
    <dbReference type="NCBI Taxonomy" id="68175"/>
    <lineage>
        <taxon>Bacteria</taxon>
        <taxon>Bacillati</taxon>
        <taxon>Actinomycetota</taxon>
        <taxon>Actinomycetes</taxon>
        <taxon>Kitasatosporales</taxon>
        <taxon>Streptomycetaceae</taxon>
        <taxon>Streptomyces</taxon>
        <taxon>Streptomyces violaceusniger group</taxon>
    </lineage>
</organism>
<dbReference type="Proteomes" id="UP000299290">
    <property type="component" value="Unassembled WGS sequence"/>
</dbReference>
<name>A0A4D4KK82_9ACTN</name>
<accession>A0A4D4KK82</accession>
<dbReference type="AlphaFoldDB" id="A0A4D4KK82"/>